<reference evidence="1" key="1">
    <citation type="submission" date="2022-09" db="EMBL/GenBank/DDBJ databases">
        <title>A Global Phylogenomic Analysis of the Shiitake Genus Lentinula.</title>
        <authorList>
            <consortium name="DOE Joint Genome Institute"/>
            <person name="Sierra-Patev S."/>
            <person name="Min B."/>
            <person name="Naranjo-Ortiz M."/>
            <person name="Looney B."/>
            <person name="Konkel Z."/>
            <person name="Slot J.C."/>
            <person name="Sakamoto Y."/>
            <person name="Steenwyk J.L."/>
            <person name="Rokas A."/>
            <person name="Carro J."/>
            <person name="Camarero S."/>
            <person name="Ferreira P."/>
            <person name="Molpeceres G."/>
            <person name="Ruiz-Duenas F.J."/>
            <person name="Serrano A."/>
            <person name="Henrissat B."/>
            <person name="Drula E."/>
            <person name="Hughes K.W."/>
            <person name="Mata J.L."/>
            <person name="Ishikawa N.K."/>
            <person name="Vargas-Isla R."/>
            <person name="Ushijima S."/>
            <person name="Smith C.A."/>
            <person name="Ahrendt S."/>
            <person name="Andreopoulos W."/>
            <person name="He G."/>
            <person name="Labutti K."/>
            <person name="Lipzen A."/>
            <person name="Ng V."/>
            <person name="Riley R."/>
            <person name="Sandor L."/>
            <person name="Barry K."/>
            <person name="Martinez A.T."/>
            <person name="Xiao Y."/>
            <person name="Gibbons J.G."/>
            <person name="Terashima K."/>
            <person name="Grigoriev I.V."/>
            <person name="Hibbett D.S."/>
        </authorList>
    </citation>
    <scope>NUCLEOTIDE SEQUENCE</scope>
    <source>
        <strain evidence="1">TMI1499</strain>
    </source>
</reference>
<accession>A0ACC1UCK8</accession>
<organism evidence="1 2">
    <name type="scientific">Lentinula aff. lateritia</name>
    <dbReference type="NCBI Taxonomy" id="2804960"/>
    <lineage>
        <taxon>Eukaryota</taxon>
        <taxon>Fungi</taxon>
        <taxon>Dikarya</taxon>
        <taxon>Basidiomycota</taxon>
        <taxon>Agaricomycotina</taxon>
        <taxon>Agaricomycetes</taxon>
        <taxon>Agaricomycetidae</taxon>
        <taxon>Agaricales</taxon>
        <taxon>Marasmiineae</taxon>
        <taxon>Omphalotaceae</taxon>
        <taxon>Lentinula</taxon>
    </lineage>
</organism>
<dbReference type="EMBL" id="MU794969">
    <property type="protein sequence ID" value="KAJ3814394.1"/>
    <property type="molecule type" value="Genomic_DNA"/>
</dbReference>
<keyword evidence="2" id="KW-1185">Reference proteome</keyword>
<sequence>MHFVAAAVFGYMVTMASARPLPSGSNSEELQVWGRDSSTCDGEAMKTCAVALVPTVAACALAAAQGELDVINDGACIGAAIQLGADFPSSCTACVEKFGKGAESEAEKIVSKLSHIHFPYLPMLIRYIMMEKTSENTGPYASYKYSLPEIPPCEAGCMQKTDLVLESQDGIIFGAHSENLAAFSDAFPVVGSGIVVNGVVQMDERADVVLMLLQLTHRQRWIRSDKIPFGLVQRLAEASEKFFIPAIMEMCRIQMHITEARLPSTHWRFSCMHANMGMMIPVMQRLQELSTFHLKVPYANSEDTRQYAPPGSRFAIDMWRHLCNSTVMTQTLNIASSVSTGKPSGVDPFCR</sequence>
<proteinExistence type="predicted"/>
<dbReference type="Proteomes" id="UP001163835">
    <property type="component" value="Unassembled WGS sequence"/>
</dbReference>
<name>A0ACC1UCK8_9AGAR</name>
<evidence type="ECO:0000313" key="1">
    <source>
        <dbReference type="EMBL" id="KAJ3814394.1"/>
    </source>
</evidence>
<protein>
    <submittedName>
        <fullName evidence="1">Uncharacterized protein</fullName>
    </submittedName>
</protein>
<gene>
    <name evidence="1" type="ORF">F5876DRAFT_72988</name>
</gene>
<evidence type="ECO:0000313" key="2">
    <source>
        <dbReference type="Proteomes" id="UP001163835"/>
    </source>
</evidence>
<comment type="caution">
    <text evidence="1">The sequence shown here is derived from an EMBL/GenBank/DDBJ whole genome shotgun (WGS) entry which is preliminary data.</text>
</comment>